<feature type="domain" description="S-adenosyl-l-methionine hydroxide adenosyltransferase C-terminal" evidence="5">
    <location>
        <begin position="217"/>
        <end position="311"/>
    </location>
</feature>
<keyword evidence="7" id="KW-1185">Reference proteome</keyword>
<evidence type="ECO:0000256" key="2">
    <source>
        <dbReference type="ARBA" id="ARBA00024035"/>
    </source>
</evidence>
<dbReference type="Proteomes" id="UP000765802">
    <property type="component" value="Unassembled WGS sequence"/>
</dbReference>
<evidence type="ECO:0000259" key="5">
    <source>
        <dbReference type="Pfam" id="PF20257"/>
    </source>
</evidence>
<feature type="chain" id="PRO_5046894859" description="DNA-directed RNA polymerase subunit delta" evidence="3">
    <location>
        <begin position="21"/>
        <end position="317"/>
    </location>
</feature>
<dbReference type="Gene3D" id="2.40.30.90">
    <property type="entry name" value="Bacterial fluorinating enzyme like"/>
    <property type="match status" value="1"/>
</dbReference>
<dbReference type="PIRSF" id="PIRSF006779">
    <property type="entry name" value="UCP006779"/>
    <property type="match status" value="1"/>
</dbReference>
<dbReference type="InterPro" id="IPR023228">
    <property type="entry name" value="SAM_OH_AdoTrfase_N_sf"/>
</dbReference>
<proteinExistence type="inferred from homology"/>
<keyword evidence="1" id="KW-0949">S-adenosyl-L-methionine</keyword>
<dbReference type="PANTHER" id="PTHR35092">
    <property type="entry name" value="CHLORINASE MJ1651"/>
    <property type="match status" value="1"/>
</dbReference>
<dbReference type="PANTHER" id="PTHR35092:SF1">
    <property type="entry name" value="CHLORINASE MJ1651"/>
    <property type="match status" value="1"/>
</dbReference>
<dbReference type="InterPro" id="IPR046470">
    <property type="entry name" value="SAM_HAT_C"/>
</dbReference>
<organism evidence="6 7">
    <name type="scientific">Flavihumibacter stibioxidans</name>
    <dbReference type="NCBI Taxonomy" id="1834163"/>
    <lineage>
        <taxon>Bacteria</taxon>
        <taxon>Pseudomonadati</taxon>
        <taxon>Bacteroidota</taxon>
        <taxon>Chitinophagia</taxon>
        <taxon>Chitinophagales</taxon>
        <taxon>Chitinophagaceae</taxon>
        <taxon>Flavihumibacter</taxon>
    </lineage>
</organism>
<comment type="caution">
    <text evidence="6">The sequence shown here is derived from an EMBL/GenBank/DDBJ whole genome shotgun (WGS) entry which is preliminary data.</text>
</comment>
<dbReference type="Pfam" id="PF20257">
    <property type="entry name" value="SAM_HAT_C"/>
    <property type="match status" value="1"/>
</dbReference>
<evidence type="ECO:0000256" key="1">
    <source>
        <dbReference type="ARBA" id="ARBA00022691"/>
    </source>
</evidence>
<feature type="domain" description="S-adenosyl-l-methionine hydroxide adenosyltransferase N-terminal" evidence="4">
    <location>
        <begin position="25"/>
        <end position="192"/>
    </location>
</feature>
<dbReference type="EMBL" id="MBUA01000012">
    <property type="protein sequence ID" value="MBC6491055.1"/>
    <property type="molecule type" value="Genomic_DNA"/>
</dbReference>
<keyword evidence="3" id="KW-0732">Signal</keyword>
<dbReference type="InterPro" id="IPR002747">
    <property type="entry name" value="SAM_OH_AdoTrfase"/>
</dbReference>
<protein>
    <recommendedName>
        <fullName evidence="8">DNA-directed RNA polymerase subunit delta</fullName>
    </recommendedName>
</protein>
<evidence type="ECO:0000313" key="7">
    <source>
        <dbReference type="Proteomes" id="UP000765802"/>
    </source>
</evidence>
<dbReference type="Pfam" id="PF01887">
    <property type="entry name" value="SAM_HAT_N"/>
    <property type="match status" value="1"/>
</dbReference>
<comment type="similarity">
    <text evidence="2">Belongs to the SAM hydrolase / SAM-dependent halogenase family.</text>
</comment>
<feature type="signal peptide" evidence="3">
    <location>
        <begin position="1"/>
        <end position="20"/>
    </location>
</feature>
<dbReference type="InterPro" id="IPR023227">
    <property type="entry name" value="SAM_OH_AdoTrfase_C_sf"/>
</dbReference>
<dbReference type="Gene3D" id="3.40.50.10790">
    <property type="entry name" value="S-adenosyl-l-methionine hydroxide adenosyltransferase, N-terminal"/>
    <property type="match status" value="1"/>
</dbReference>
<sequence length="317" mass="34401">MRLVSAFILFTILLPGQARSQNGALVLQTDFGLKDGAVAAMKGVAYSVAIGSATGSITGLATETAFPTPRFQIFDLTHEIPAFNTWEAAYRLWQAISYWPAGTVFVSVVDPGVGSDRKSVVAKTRSGHFIVTPDNGTLTMVARVIGIDSLRQIDEKINRLPGSAASYTFHGRDVYAYTGARLAGGIIRFSEVGPALSPEVVMIPFREAGFEAGYFHGSIPVLDEQYGNVWTNIPLSLLEENGVRVGDRLELQVSKGSQILYRGVMIFGNTFSAVREGEPVAYANSLLNLSFGINMGNLAERYKLSSGPEWQVRVRKL</sequence>
<name>A0ABR7M7Q7_9BACT</name>
<dbReference type="InterPro" id="IPR046469">
    <property type="entry name" value="SAM_HAT_N"/>
</dbReference>
<reference evidence="6 7" key="1">
    <citation type="submission" date="2016-07" db="EMBL/GenBank/DDBJ databases">
        <title>Genome analysis of Flavihumibacter stibioxidans YS-17.</title>
        <authorList>
            <person name="Shi K."/>
            <person name="Han Y."/>
            <person name="Wang G."/>
        </authorList>
    </citation>
    <scope>NUCLEOTIDE SEQUENCE [LARGE SCALE GENOMIC DNA]</scope>
    <source>
        <strain evidence="6 7">YS-17</strain>
    </source>
</reference>
<evidence type="ECO:0000256" key="3">
    <source>
        <dbReference type="SAM" id="SignalP"/>
    </source>
</evidence>
<evidence type="ECO:0000313" key="6">
    <source>
        <dbReference type="EMBL" id="MBC6491055.1"/>
    </source>
</evidence>
<dbReference type="SUPFAM" id="SSF102522">
    <property type="entry name" value="Bacterial fluorinating enzyme, N-terminal domain"/>
    <property type="match status" value="1"/>
</dbReference>
<dbReference type="SUPFAM" id="SSF101852">
    <property type="entry name" value="Bacterial fluorinating enzyme, C-terminal domain"/>
    <property type="match status" value="1"/>
</dbReference>
<evidence type="ECO:0000259" key="4">
    <source>
        <dbReference type="Pfam" id="PF01887"/>
    </source>
</evidence>
<accession>A0ABR7M7Q7</accession>
<gene>
    <name evidence="6" type="ORF">BC349_08435</name>
</gene>
<evidence type="ECO:0008006" key="8">
    <source>
        <dbReference type="Google" id="ProtNLM"/>
    </source>
</evidence>